<keyword evidence="12" id="KW-0119">Carbohydrate metabolism</keyword>
<accession>A0AAD9U9H0</accession>
<name>A0AAD9U9H0_9ROSI</name>
<dbReference type="EMBL" id="JANJYI010000005">
    <property type="protein sequence ID" value="KAK2650106.1"/>
    <property type="molecule type" value="Genomic_DNA"/>
</dbReference>
<keyword evidence="5" id="KW-0808">Transferase</keyword>
<dbReference type="InterPro" id="IPR019378">
    <property type="entry name" value="GDP-Fuc_O-FucTrfase"/>
</dbReference>
<evidence type="ECO:0000256" key="7">
    <source>
        <dbReference type="ARBA" id="ARBA00022968"/>
    </source>
</evidence>
<protein>
    <recommendedName>
        <fullName evidence="13">O-fucosyltransferase family protein</fullName>
    </recommendedName>
</protein>
<dbReference type="PANTHER" id="PTHR31741">
    <property type="entry name" value="OS02G0726500 PROTEIN-RELATED"/>
    <property type="match status" value="1"/>
</dbReference>
<dbReference type="PANTHER" id="PTHR31741:SF3">
    <property type="entry name" value="O-FUCOSYLTRANSFERASE FAMILY PROTEIN"/>
    <property type="match status" value="1"/>
</dbReference>
<keyword evidence="7" id="KW-0735">Signal-anchor</keyword>
<organism evidence="15 16">
    <name type="scientific">Dipteronia dyeriana</name>
    <dbReference type="NCBI Taxonomy" id="168575"/>
    <lineage>
        <taxon>Eukaryota</taxon>
        <taxon>Viridiplantae</taxon>
        <taxon>Streptophyta</taxon>
        <taxon>Embryophyta</taxon>
        <taxon>Tracheophyta</taxon>
        <taxon>Spermatophyta</taxon>
        <taxon>Magnoliopsida</taxon>
        <taxon>eudicotyledons</taxon>
        <taxon>Gunneridae</taxon>
        <taxon>Pentapetalae</taxon>
        <taxon>rosids</taxon>
        <taxon>malvids</taxon>
        <taxon>Sapindales</taxon>
        <taxon>Sapindaceae</taxon>
        <taxon>Hippocastanoideae</taxon>
        <taxon>Acereae</taxon>
        <taxon>Dipteronia</taxon>
    </lineage>
</organism>
<evidence type="ECO:0000256" key="1">
    <source>
        <dbReference type="ARBA" id="ARBA00004606"/>
    </source>
</evidence>
<keyword evidence="11" id="KW-0294">Fucose metabolism</keyword>
<evidence type="ECO:0000313" key="15">
    <source>
        <dbReference type="EMBL" id="KAK2650106.1"/>
    </source>
</evidence>
<keyword evidence="6 14" id="KW-0812">Transmembrane</keyword>
<keyword evidence="8 14" id="KW-1133">Transmembrane helix</keyword>
<comment type="subcellular location">
    <subcellularLocation>
        <location evidence="1">Membrane</location>
        <topology evidence="1">Single-pass type II membrane protein</topology>
    </subcellularLocation>
</comment>
<evidence type="ECO:0000256" key="14">
    <source>
        <dbReference type="SAM" id="Phobius"/>
    </source>
</evidence>
<sequence>MLAFIGCIEGCLKAYLLKEFENHSNHMATLDFIVVVESDIFLVTYGGNMAKVIEGHRRWNMLDLLLLLMLPFCSKVVIFVVENDGKIGYLMFGIVDLKLG</sequence>
<evidence type="ECO:0000256" key="6">
    <source>
        <dbReference type="ARBA" id="ARBA00022692"/>
    </source>
</evidence>
<keyword evidence="10" id="KW-0325">Glycoprotein</keyword>
<evidence type="ECO:0000256" key="3">
    <source>
        <dbReference type="ARBA" id="ARBA00007737"/>
    </source>
</evidence>
<dbReference type="Proteomes" id="UP001280121">
    <property type="component" value="Unassembled WGS sequence"/>
</dbReference>
<dbReference type="Pfam" id="PF10250">
    <property type="entry name" value="O-FucT"/>
    <property type="match status" value="1"/>
</dbReference>
<evidence type="ECO:0000256" key="12">
    <source>
        <dbReference type="ARBA" id="ARBA00023277"/>
    </source>
</evidence>
<dbReference type="GO" id="GO:0006004">
    <property type="term" value="P:fucose metabolic process"/>
    <property type="evidence" value="ECO:0007669"/>
    <property type="project" value="UniProtKB-KW"/>
</dbReference>
<dbReference type="GO" id="GO:0005737">
    <property type="term" value="C:cytoplasm"/>
    <property type="evidence" value="ECO:0007669"/>
    <property type="project" value="TreeGrafter"/>
</dbReference>
<keyword evidence="16" id="KW-1185">Reference proteome</keyword>
<dbReference type="GO" id="GO:0016757">
    <property type="term" value="F:glycosyltransferase activity"/>
    <property type="evidence" value="ECO:0007669"/>
    <property type="project" value="UniProtKB-KW"/>
</dbReference>
<evidence type="ECO:0000256" key="13">
    <source>
        <dbReference type="ARBA" id="ARBA00030350"/>
    </source>
</evidence>
<dbReference type="AlphaFoldDB" id="A0AAD9U9H0"/>
<evidence type="ECO:0000256" key="8">
    <source>
        <dbReference type="ARBA" id="ARBA00022989"/>
    </source>
</evidence>
<proteinExistence type="inferred from homology"/>
<evidence type="ECO:0000256" key="9">
    <source>
        <dbReference type="ARBA" id="ARBA00023136"/>
    </source>
</evidence>
<comment type="pathway">
    <text evidence="2">Glycan metabolism.</text>
</comment>
<evidence type="ECO:0000256" key="10">
    <source>
        <dbReference type="ARBA" id="ARBA00023180"/>
    </source>
</evidence>
<gene>
    <name evidence="15" type="ORF">Ddye_017595</name>
</gene>
<evidence type="ECO:0000256" key="4">
    <source>
        <dbReference type="ARBA" id="ARBA00022676"/>
    </source>
</evidence>
<reference evidence="15" key="1">
    <citation type="journal article" date="2023" name="Plant J.">
        <title>Genome sequences and population genomics provide insights into the demographic history, inbreeding, and mutation load of two 'living fossil' tree species of Dipteronia.</title>
        <authorList>
            <person name="Feng Y."/>
            <person name="Comes H.P."/>
            <person name="Chen J."/>
            <person name="Zhu S."/>
            <person name="Lu R."/>
            <person name="Zhang X."/>
            <person name="Li P."/>
            <person name="Qiu J."/>
            <person name="Olsen K.M."/>
            <person name="Qiu Y."/>
        </authorList>
    </citation>
    <scope>NUCLEOTIDE SEQUENCE</scope>
    <source>
        <strain evidence="15">KIB01</strain>
    </source>
</reference>
<evidence type="ECO:0000256" key="11">
    <source>
        <dbReference type="ARBA" id="ARBA00023253"/>
    </source>
</evidence>
<evidence type="ECO:0000313" key="16">
    <source>
        <dbReference type="Proteomes" id="UP001280121"/>
    </source>
</evidence>
<feature type="transmembrane region" description="Helical" evidence="14">
    <location>
        <begin position="61"/>
        <end position="81"/>
    </location>
</feature>
<keyword evidence="9 14" id="KW-0472">Membrane</keyword>
<dbReference type="GO" id="GO:0016020">
    <property type="term" value="C:membrane"/>
    <property type="evidence" value="ECO:0007669"/>
    <property type="project" value="UniProtKB-SubCell"/>
</dbReference>
<evidence type="ECO:0000256" key="5">
    <source>
        <dbReference type="ARBA" id="ARBA00022679"/>
    </source>
</evidence>
<comment type="caution">
    <text evidence="15">The sequence shown here is derived from an EMBL/GenBank/DDBJ whole genome shotgun (WGS) entry which is preliminary data.</text>
</comment>
<comment type="similarity">
    <text evidence="3">Belongs to the glycosyltransferase GT106 family.</text>
</comment>
<keyword evidence="4" id="KW-0328">Glycosyltransferase</keyword>
<evidence type="ECO:0000256" key="2">
    <source>
        <dbReference type="ARBA" id="ARBA00004881"/>
    </source>
</evidence>